<comment type="caution">
    <text evidence="1">The sequence shown here is derived from an EMBL/GenBank/DDBJ whole genome shotgun (WGS) entry which is preliminary data.</text>
</comment>
<dbReference type="SUPFAM" id="SSF103084">
    <property type="entry name" value="Holliday junction resolvase RusA"/>
    <property type="match status" value="1"/>
</dbReference>
<evidence type="ECO:0000313" key="2">
    <source>
        <dbReference type="Proteomes" id="UP001597192"/>
    </source>
</evidence>
<evidence type="ECO:0000313" key="1">
    <source>
        <dbReference type="EMBL" id="MFD1431208.1"/>
    </source>
</evidence>
<dbReference type="InterPro" id="IPR036614">
    <property type="entry name" value="RusA-like_sf"/>
</dbReference>
<dbReference type="EMBL" id="JBHTOG010000003">
    <property type="protein sequence ID" value="MFD1431208.1"/>
    <property type="molecule type" value="Genomic_DNA"/>
</dbReference>
<sequence>MIVIPGEPVAQGRPCFTRTGRAYDPTKSRNYKALVRQFTTQAVTEPPISGPVRCEVKMFRSIQKAGSTALHVQKAQGFVRPVVKPDVDNVFKAVTDAMKGIVWLDDNQIVEARIEKFYSDTPRVEVVVEAIKEDKT</sequence>
<reference evidence="2" key="1">
    <citation type="journal article" date="2019" name="Int. J. Syst. Evol. Microbiol.">
        <title>The Global Catalogue of Microorganisms (GCM) 10K type strain sequencing project: providing services to taxonomists for standard genome sequencing and annotation.</title>
        <authorList>
            <consortium name="The Broad Institute Genomics Platform"/>
            <consortium name="The Broad Institute Genome Sequencing Center for Infectious Disease"/>
            <person name="Wu L."/>
            <person name="Ma J."/>
        </authorList>
    </citation>
    <scope>NUCLEOTIDE SEQUENCE [LARGE SCALE GENOMIC DNA]</scope>
    <source>
        <strain evidence="2">CCM 8947</strain>
    </source>
</reference>
<proteinExistence type="predicted"/>
<gene>
    <name evidence="1" type="ORF">ACFQ47_00605</name>
</gene>
<name>A0ABW4CMW0_9LACO</name>
<dbReference type="InterPro" id="IPR008822">
    <property type="entry name" value="Endonuclease_RusA-like"/>
</dbReference>
<organism evidence="1 2">
    <name type="scientific">Lacticaseibacillus yichunensis</name>
    <dbReference type="NCBI Taxonomy" id="2486015"/>
    <lineage>
        <taxon>Bacteria</taxon>
        <taxon>Bacillati</taxon>
        <taxon>Bacillota</taxon>
        <taxon>Bacilli</taxon>
        <taxon>Lactobacillales</taxon>
        <taxon>Lactobacillaceae</taxon>
        <taxon>Lacticaseibacillus</taxon>
    </lineage>
</organism>
<keyword evidence="2" id="KW-1185">Reference proteome</keyword>
<accession>A0ABW4CMW0</accession>
<dbReference type="RefSeq" id="WP_225423246.1">
    <property type="nucleotide sequence ID" value="NZ_JBHTOG010000003.1"/>
</dbReference>
<dbReference type="Pfam" id="PF05866">
    <property type="entry name" value="RusA"/>
    <property type="match status" value="1"/>
</dbReference>
<dbReference type="Proteomes" id="UP001597192">
    <property type="component" value="Unassembled WGS sequence"/>
</dbReference>
<protein>
    <submittedName>
        <fullName evidence="1">RusA family crossover junction endodeoxyribonuclease</fullName>
    </submittedName>
</protein>
<dbReference type="Gene3D" id="3.30.1330.70">
    <property type="entry name" value="Holliday junction resolvase RusA"/>
    <property type="match status" value="1"/>
</dbReference>